<evidence type="ECO:0000313" key="2">
    <source>
        <dbReference type="Proteomes" id="UP000639606"/>
    </source>
</evidence>
<dbReference type="Proteomes" id="UP000639606">
    <property type="component" value="Unassembled WGS sequence"/>
</dbReference>
<proteinExistence type="predicted"/>
<sequence length="97" mass="10859">MTELTDLEPLWDRTGFAEFLRGLAQDDAPRLFAIAHEYGDRHDGWIAAYGMAFRDRAEVVSTEGDFRTSSASPEAALATFARFANAQNVKPHLVWLT</sequence>
<protein>
    <submittedName>
        <fullName evidence="1">Uncharacterized protein</fullName>
    </submittedName>
</protein>
<dbReference type="AlphaFoldDB" id="A0A918ATS3"/>
<dbReference type="EMBL" id="BMRG01000024">
    <property type="protein sequence ID" value="GGP83110.1"/>
    <property type="molecule type" value="Genomic_DNA"/>
</dbReference>
<accession>A0A918ATS3</accession>
<dbReference type="RefSeq" id="WP_229796343.1">
    <property type="nucleotide sequence ID" value="NZ_BMRG01000024.1"/>
</dbReference>
<comment type="caution">
    <text evidence="1">The sequence shown here is derived from an EMBL/GenBank/DDBJ whole genome shotgun (WGS) entry which is preliminary data.</text>
</comment>
<reference evidence="1" key="1">
    <citation type="journal article" date="2014" name="Int. J. Syst. Evol. Microbiol.">
        <title>Complete genome sequence of Corynebacterium casei LMG S-19264T (=DSM 44701T), isolated from a smear-ripened cheese.</title>
        <authorList>
            <consortium name="US DOE Joint Genome Institute (JGI-PGF)"/>
            <person name="Walter F."/>
            <person name="Albersmeier A."/>
            <person name="Kalinowski J."/>
            <person name="Ruckert C."/>
        </authorList>
    </citation>
    <scope>NUCLEOTIDE SEQUENCE</scope>
    <source>
        <strain evidence="1">JCM 3313</strain>
    </source>
</reference>
<organism evidence="1 2">
    <name type="scientific">Saccharothrix coeruleofusca</name>
    <dbReference type="NCBI Taxonomy" id="33919"/>
    <lineage>
        <taxon>Bacteria</taxon>
        <taxon>Bacillati</taxon>
        <taxon>Actinomycetota</taxon>
        <taxon>Actinomycetes</taxon>
        <taxon>Pseudonocardiales</taxon>
        <taxon>Pseudonocardiaceae</taxon>
        <taxon>Saccharothrix</taxon>
    </lineage>
</organism>
<reference evidence="1" key="2">
    <citation type="submission" date="2020-09" db="EMBL/GenBank/DDBJ databases">
        <authorList>
            <person name="Sun Q."/>
            <person name="Ohkuma M."/>
        </authorList>
    </citation>
    <scope>NUCLEOTIDE SEQUENCE</scope>
    <source>
        <strain evidence="1">JCM 3313</strain>
    </source>
</reference>
<gene>
    <name evidence="1" type="ORF">GCM10010185_66330</name>
</gene>
<evidence type="ECO:0000313" key="1">
    <source>
        <dbReference type="EMBL" id="GGP83110.1"/>
    </source>
</evidence>
<keyword evidence="2" id="KW-1185">Reference proteome</keyword>
<name>A0A918ATS3_9PSEU</name>